<dbReference type="Pfam" id="PF20731">
    <property type="entry name" value="RE_NgoFVII_C"/>
    <property type="match status" value="1"/>
</dbReference>
<sequence length="393" mass="44652">MLFLEHQPKEQVECYNRLLKAVGSLSKLFSEAPEPYLAYRAAENLFCKAFIAENLSRSDASADASKDRVGIGLKTFLNGNGRSLQKVAEFNNDLNLFRSLGPEDMVRKVAELRNERLETTKRIYNLDKIIYHCVTRTVGKMLVYETPAHPIDIETIKNVEVSPRGNTITFSDSLEEYSFSISKSTLSKRFVTPEKVLLELPVRIVSDPFEEVEKLITEAGPIFAPIKVQPHVFLPLYSMRGEKRVPESSGLNQWNARGRKRNPDEVYIPIPAWVHKKFSKFFPATNDEVFNLTLPDRTVLSASMCQENRKALMSNPNTVLGKWILRDVMNLGEGELATYEKLQTMGVDSVVVYKVDSENYDIDFAPVGSYEKFLEENNKPTEGAEDYLDEEGE</sequence>
<keyword evidence="2" id="KW-0378">Hydrolase</keyword>
<keyword evidence="2" id="KW-0540">Nuclease</keyword>
<dbReference type="EMBL" id="MEXB01000004">
    <property type="protein sequence ID" value="OGC88767.1"/>
    <property type="molecule type" value="Genomic_DNA"/>
</dbReference>
<dbReference type="STRING" id="1797247.A2419_03350"/>
<protein>
    <submittedName>
        <fullName evidence="2">NgoFVII family restriction endonuclease</fullName>
    </submittedName>
</protein>
<evidence type="ECO:0000313" key="3">
    <source>
        <dbReference type="Proteomes" id="UP000176568"/>
    </source>
</evidence>
<dbReference type="Proteomes" id="UP000176568">
    <property type="component" value="Unassembled WGS sequence"/>
</dbReference>
<comment type="caution">
    <text evidence="2">The sequence shown here is derived from an EMBL/GenBank/DDBJ whole genome shotgun (WGS) entry which is preliminary data.</text>
</comment>
<keyword evidence="2" id="KW-0255">Endonuclease</keyword>
<gene>
    <name evidence="2" type="ORF">A2419_03350</name>
</gene>
<evidence type="ECO:0000313" key="2">
    <source>
        <dbReference type="EMBL" id="OGC88767.1"/>
    </source>
</evidence>
<dbReference type="AlphaFoldDB" id="A0A1F4Y455"/>
<proteinExistence type="predicted"/>
<name>A0A1F4Y455_9BACT</name>
<feature type="domain" description="Restriction endonuclease type II NgoFVII C-terminal B3-like DNA-binding" evidence="1">
    <location>
        <begin position="239"/>
        <end position="356"/>
    </location>
</feature>
<reference evidence="2 3" key="1">
    <citation type="journal article" date="2016" name="Nat. Commun.">
        <title>Thousands of microbial genomes shed light on interconnected biogeochemical processes in an aquifer system.</title>
        <authorList>
            <person name="Anantharaman K."/>
            <person name="Brown C.T."/>
            <person name="Hug L.A."/>
            <person name="Sharon I."/>
            <person name="Castelle C.J."/>
            <person name="Probst A.J."/>
            <person name="Thomas B.C."/>
            <person name="Singh A."/>
            <person name="Wilkins M.J."/>
            <person name="Karaoz U."/>
            <person name="Brodie E.L."/>
            <person name="Williams K.H."/>
            <person name="Hubbard S.S."/>
            <person name="Banfield J.F."/>
        </authorList>
    </citation>
    <scope>NUCLEOTIDE SEQUENCE [LARGE SCALE GENOMIC DNA]</scope>
</reference>
<dbReference type="InterPro" id="IPR048923">
    <property type="entry name" value="RE_NgoFVII_C"/>
</dbReference>
<evidence type="ECO:0000259" key="1">
    <source>
        <dbReference type="Pfam" id="PF20731"/>
    </source>
</evidence>
<organism evidence="2 3">
    <name type="scientific">Candidatus Adlerbacteria bacterium RIFOXYC1_FULL_48_26</name>
    <dbReference type="NCBI Taxonomy" id="1797247"/>
    <lineage>
        <taxon>Bacteria</taxon>
        <taxon>Candidatus Adleribacteriota</taxon>
    </lineage>
</organism>
<accession>A0A1F4Y455</accession>
<dbReference type="GO" id="GO:0004519">
    <property type="term" value="F:endonuclease activity"/>
    <property type="evidence" value="ECO:0007669"/>
    <property type="project" value="UniProtKB-KW"/>
</dbReference>